<dbReference type="Proteomes" id="UP000051307">
    <property type="component" value="Unassembled WGS sequence"/>
</dbReference>
<name>A0A0R1VIS8_9LACO</name>
<sequence>MTIGENANSADTILGSGGKPAGFAVTGIFPKFDNINNRTDGTDSHPQYFIVHFTHNKKKAEPQTTTVTEHVSYYYENGSKQGQTVPNQYAPINQELHFTRDGVTDLITGVTTYENWKLVDANGNKISLPAISFSQLPQTLDENYKLDANGTFNIVTNNTGKQILIIKGDNGSIQAIPLSDDDITALKRWLNFYPSSIRSSFDSNSNCTSNSS</sequence>
<dbReference type="RefSeq" id="WP_025015091.1">
    <property type="nucleotide sequence ID" value="NZ_AZFU01000011.1"/>
</dbReference>
<proteinExistence type="predicted"/>
<dbReference type="PATRIC" id="fig|1423767.3.peg.137"/>
<dbReference type="InterPro" id="IPR041495">
    <property type="entry name" value="Mub_B2"/>
</dbReference>
<evidence type="ECO:0000313" key="3">
    <source>
        <dbReference type="Proteomes" id="UP000051307"/>
    </source>
</evidence>
<dbReference type="AlphaFoldDB" id="A0A0R1VIS8"/>
<dbReference type="EMBL" id="AZFU01000011">
    <property type="protein sequence ID" value="KRM05434.1"/>
    <property type="molecule type" value="Genomic_DNA"/>
</dbReference>
<evidence type="ECO:0000313" key="2">
    <source>
        <dbReference type="EMBL" id="KRM05434.1"/>
    </source>
</evidence>
<protein>
    <recommendedName>
        <fullName evidence="1">Mub B2-like domain-containing protein</fullName>
    </recommendedName>
</protein>
<dbReference type="Pfam" id="PF17966">
    <property type="entry name" value="Muc_B2"/>
    <property type="match status" value="1"/>
</dbReference>
<organism evidence="2 3">
    <name type="scientific">Lactobacillus kitasatonis DSM 16761 = JCM 1039</name>
    <dbReference type="NCBI Taxonomy" id="1423767"/>
    <lineage>
        <taxon>Bacteria</taxon>
        <taxon>Bacillati</taxon>
        <taxon>Bacillota</taxon>
        <taxon>Bacilli</taxon>
        <taxon>Lactobacillales</taxon>
        <taxon>Lactobacillaceae</taxon>
        <taxon>Lactobacillus</taxon>
    </lineage>
</organism>
<comment type="caution">
    <text evidence="2">The sequence shown here is derived from an EMBL/GenBank/DDBJ whole genome shotgun (WGS) entry which is preliminary data.</text>
</comment>
<feature type="domain" description="Mub B2-like" evidence="1">
    <location>
        <begin position="60"/>
        <end position="131"/>
    </location>
</feature>
<dbReference type="Gene3D" id="2.60.40.4300">
    <property type="match status" value="1"/>
</dbReference>
<evidence type="ECO:0000259" key="1">
    <source>
        <dbReference type="Pfam" id="PF17966"/>
    </source>
</evidence>
<accession>A0A0R1VIS8</accession>
<dbReference type="OrthoDB" id="2280183at2"/>
<reference evidence="2 3" key="1">
    <citation type="journal article" date="2015" name="Genome Announc.">
        <title>Expanding the biotechnology potential of lactobacilli through comparative genomics of 213 strains and associated genera.</title>
        <authorList>
            <person name="Sun Z."/>
            <person name="Harris H.M."/>
            <person name="McCann A."/>
            <person name="Guo C."/>
            <person name="Argimon S."/>
            <person name="Zhang W."/>
            <person name="Yang X."/>
            <person name="Jeffery I.B."/>
            <person name="Cooney J.C."/>
            <person name="Kagawa T.F."/>
            <person name="Liu W."/>
            <person name="Song Y."/>
            <person name="Salvetti E."/>
            <person name="Wrobel A."/>
            <person name="Rasinkangas P."/>
            <person name="Parkhill J."/>
            <person name="Rea M.C."/>
            <person name="O'Sullivan O."/>
            <person name="Ritari J."/>
            <person name="Douillard F.P."/>
            <person name="Paul Ross R."/>
            <person name="Yang R."/>
            <person name="Briner A.E."/>
            <person name="Felis G.E."/>
            <person name="de Vos W.M."/>
            <person name="Barrangou R."/>
            <person name="Klaenhammer T.R."/>
            <person name="Caufield P.W."/>
            <person name="Cui Y."/>
            <person name="Zhang H."/>
            <person name="O'Toole P.W."/>
        </authorList>
    </citation>
    <scope>NUCLEOTIDE SEQUENCE [LARGE SCALE GENOMIC DNA]</scope>
    <source>
        <strain evidence="2 3">DSM 16761</strain>
    </source>
</reference>
<gene>
    <name evidence="2" type="ORF">FC59_GL000129</name>
</gene>